<dbReference type="CDD" id="cd01949">
    <property type="entry name" value="GGDEF"/>
    <property type="match status" value="1"/>
</dbReference>
<keyword evidence="6" id="KW-1185">Reference proteome</keyword>
<gene>
    <name evidence="5" type="ORF">C1O66_04035</name>
</gene>
<dbReference type="EC" id="2.7.7.65" evidence="1"/>
<dbReference type="GO" id="GO:0052621">
    <property type="term" value="F:diguanylate cyclase activity"/>
    <property type="evidence" value="ECO:0007669"/>
    <property type="project" value="UniProtKB-EC"/>
</dbReference>
<dbReference type="AlphaFoldDB" id="A0A2N8KTK6"/>
<comment type="caution">
    <text evidence="5">The sequence shown here is derived from an EMBL/GenBank/DDBJ whole genome shotgun (WGS) entry which is preliminary data.</text>
</comment>
<feature type="transmembrane region" description="Helical" evidence="3">
    <location>
        <begin position="55"/>
        <end position="80"/>
    </location>
</feature>
<dbReference type="Gene3D" id="3.30.70.270">
    <property type="match status" value="1"/>
</dbReference>
<dbReference type="InterPro" id="IPR000160">
    <property type="entry name" value="GGDEF_dom"/>
</dbReference>
<dbReference type="FunFam" id="3.30.70.270:FF:000001">
    <property type="entry name" value="Diguanylate cyclase domain protein"/>
    <property type="match status" value="1"/>
</dbReference>
<feature type="transmembrane region" description="Helical" evidence="3">
    <location>
        <begin position="28"/>
        <end position="49"/>
    </location>
</feature>
<proteinExistence type="predicted"/>
<evidence type="ECO:0000256" key="3">
    <source>
        <dbReference type="SAM" id="Phobius"/>
    </source>
</evidence>
<dbReference type="SUPFAM" id="SSF55073">
    <property type="entry name" value="Nucleotide cyclase"/>
    <property type="match status" value="1"/>
</dbReference>
<dbReference type="SMART" id="SM00267">
    <property type="entry name" value="GGDEF"/>
    <property type="match status" value="1"/>
</dbReference>
<dbReference type="Pfam" id="PF00990">
    <property type="entry name" value="GGDEF"/>
    <property type="match status" value="1"/>
</dbReference>
<dbReference type="PANTHER" id="PTHR45138:SF9">
    <property type="entry name" value="DIGUANYLATE CYCLASE DGCM-RELATED"/>
    <property type="match status" value="1"/>
</dbReference>
<dbReference type="PROSITE" id="PS50887">
    <property type="entry name" value="GGDEF"/>
    <property type="match status" value="1"/>
</dbReference>
<dbReference type="PANTHER" id="PTHR45138">
    <property type="entry name" value="REGULATORY COMPONENTS OF SENSORY TRANSDUCTION SYSTEM"/>
    <property type="match status" value="1"/>
</dbReference>
<dbReference type="InterPro" id="IPR043128">
    <property type="entry name" value="Rev_trsase/Diguanyl_cyclase"/>
</dbReference>
<dbReference type="GO" id="GO:1902201">
    <property type="term" value="P:negative regulation of bacterial-type flagellum-dependent cell motility"/>
    <property type="evidence" value="ECO:0007669"/>
    <property type="project" value="TreeGrafter"/>
</dbReference>
<dbReference type="InterPro" id="IPR029787">
    <property type="entry name" value="Nucleotide_cyclase"/>
</dbReference>
<sequence>MQDDLNVPAWLPPLRLALQRVGPGPLRWLFCAFVGLVCVAVSQLLVSLMGQGDRLSAAVIAAVCGLGLAALFSASLLGLLSHLDRALRYSVRYATRDSLTGLYSRRHFLHQVEREWSLARRYETPCALVLIDIDHFKRINEAYSSRCGDLLLREVAGVCGETLRHADVLARYGGEEFMLFLPHTDPLGALDVAERIRERVERMGYGWNGHSIPTSVSIGVAVLKLNHTGLDDLLNEAGEALHLAKADGRNCVRAGPGLLPDSLSAIRG</sequence>
<keyword evidence="3" id="KW-0812">Transmembrane</keyword>
<comment type="catalytic activity">
    <reaction evidence="2">
        <text>2 GTP = 3',3'-c-di-GMP + 2 diphosphate</text>
        <dbReference type="Rhea" id="RHEA:24898"/>
        <dbReference type="ChEBI" id="CHEBI:33019"/>
        <dbReference type="ChEBI" id="CHEBI:37565"/>
        <dbReference type="ChEBI" id="CHEBI:58805"/>
        <dbReference type="EC" id="2.7.7.65"/>
    </reaction>
</comment>
<evidence type="ECO:0000313" key="5">
    <source>
        <dbReference type="EMBL" id="PND36787.1"/>
    </source>
</evidence>
<keyword evidence="3" id="KW-0472">Membrane</keyword>
<evidence type="ECO:0000256" key="2">
    <source>
        <dbReference type="ARBA" id="ARBA00034247"/>
    </source>
</evidence>
<dbReference type="GO" id="GO:0043709">
    <property type="term" value="P:cell adhesion involved in single-species biofilm formation"/>
    <property type="evidence" value="ECO:0007669"/>
    <property type="project" value="TreeGrafter"/>
</dbReference>
<dbReference type="OrthoDB" id="9813903at2"/>
<dbReference type="GO" id="GO:0005886">
    <property type="term" value="C:plasma membrane"/>
    <property type="evidence" value="ECO:0007669"/>
    <property type="project" value="TreeGrafter"/>
</dbReference>
<dbReference type="NCBIfam" id="TIGR00254">
    <property type="entry name" value="GGDEF"/>
    <property type="match status" value="1"/>
</dbReference>
<evidence type="ECO:0000259" key="4">
    <source>
        <dbReference type="PROSITE" id="PS50887"/>
    </source>
</evidence>
<accession>A0A2N8KTK6</accession>
<organism evidence="5 6">
    <name type="scientific">Kinneretia aquatilis</name>
    <dbReference type="NCBI Taxonomy" id="2070761"/>
    <lineage>
        <taxon>Bacteria</taxon>
        <taxon>Pseudomonadati</taxon>
        <taxon>Pseudomonadota</taxon>
        <taxon>Betaproteobacteria</taxon>
        <taxon>Burkholderiales</taxon>
        <taxon>Sphaerotilaceae</taxon>
        <taxon>Roseateles</taxon>
    </lineage>
</organism>
<protein>
    <recommendedName>
        <fullName evidence="1">diguanylate cyclase</fullName>
        <ecNumber evidence="1">2.7.7.65</ecNumber>
    </recommendedName>
</protein>
<dbReference type="InterPro" id="IPR050469">
    <property type="entry name" value="Diguanylate_Cyclase"/>
</dbReference>
<reference evidence="5 6" key="1">
    <citation type="submission" date="2018-01" db="EMBL/GenBank/DDBJ databases">
        <title>Draft genome sequence of Paucibacter aquatile CR182 isolated from freshwater of the Nakdong River.</title>
        <authorList>
            <person name="Choi A."/>
            <person name="Chung E.J."/>
        </authorList>
    </citation>
    <scope>NUCLEOTIDE SEQUENCE [LARGE SCALE GENOMIC DNA]</scope>
    <source>
        <strain evidence="5 6">CR182</strain>
    </source>
</reference>
<dbReference type="RefSeq" id="WP_102766709.1">
    <property type="nucleotide sequence ID" value="NZ_POSP01000003.1"/>
</dbReference>
<dbReference type="EMBL" id="POSP01000003">
    <property type="protein sequence ID" value="PND36787.1"/>
    <property type="molecule type" value="Genomic_DNA"/>
</dbReference>
<feature type="domain" description="GGDEF" evidence="4">
    <location>
        <begin position="124"/>
        <end position="257"/>
    </location>
</feature>
<evidence type="ECO:0000313" key="6">
    <source>
        <dbReference type="Proteomes" id="UP000235916"/>
    </source>
</evidence>
<evidence type="ECO:0000256" key="1">
    <source>
        <dbReference type="ARBA" id="ARBA00012528"/>
    </source>
</evidence>
<keyword evidence="3" id="KW-1133">Transmembrane helix</keyword>
<name>A0A2N8KTK6_9BURK</name>
<dbReference type="Proteomes" id="UP000235916">
    <property type="component" value="Unassembled WGS sequence"/>
</dbReference>